<gene>
    <name evidence="8" type="ORF">GGD46_003195</name>
</gene>
<comment type="similarity">
    <text evidence="2">Belongs to the polysaccharide deacetylase family.</text>
</comment>
<dbReference type="Proteomes" id="UP000565576">
    <property type="component" value="Unassembled WGS sequence"/>
</dbReference>
<dbReference type="GO" id="GO:0046872">
    <property type="term" value="F:metal ion binding"/>
    <property type="evidence" value="ECO:0007669"/>
    <property type="project" value="UniProtKB-KW"/>
</dbReference>
<dbReference type="AlphaFoldDB" id="A0A7X0MCZ3"/>
<sequence length="291" mass="32799">MAITFDDLPYSIAGDPEAQNTLDAARDANASILAALDHRRAPATGFVVERRVRALGQMGEILLAPWNQGHLELGNHSFGHRDSNDLSLDEFRREVTDGEATIDPMVRKAGRSLRFFRFPYNHVGDTADRREAFETVLRERGYRIAASTIDTSDYLFDAAHEHALTVGDEDMRQRIETAYLDYSRTEIAYYADLNRQVLGCEPPAVMLLHLNRINASVMDRLLEIFQASGYRFASLDEAQAHPAYASSPRFVTKFGPMWGYRWARDQGVKVDGSKEQEPPAWIVSYGKTPTP</sequence>
<dbReference type="Gene3D" id="3.20.20.370">
    <property type="entry name" value="Glycoside hydrolase/deacetylase"/>
    <property type="match status" value="1"/>
</dbReference>
<dbReference type="InterPro" id="IPR050248">
    <property type="entry name" value="Polysacc_deacetylase_ArnD"/>
</dbReference>
<evidence type="ECO:0000256" key="1">
    <source>
        <dbReference type="ARBA" id="ARBA00003236"/>
    </source>
</evidence>
<evidence type="ECO:0000256" key="6">
    <source>
        <dbReference type="ARBA" id="ARBA00032976"/>
    </source>
</evidence>
<dbReference type="PANTHER" id="PTHR10587">
    <property type="entry name" value="GLYCOSYL TRANSFERASE-RELATED"/>
    <property type="match status" value="1"/>
</dbReference>
<evidence type="ECO:0000256" key="3">
    <source>
        <dbReference type="ARBA" id="ARBA00020071"/>
    </source>
</evidence>
<name>A0A7X0MCZ3_9HYPH</name>
<evidence type="ECO:0000256" key="5">
    <source>
        <dbReference type="ARBA" id="ARBA00022801"/>
    </source>
</evidence>
<accession>A0A7X0MCZ3</accession>
<dbReference type="PANTHER" id="PTHR10587:SF133">
    <property type="entry name" value="CHITIN DEACETYLASE 1-RELATED"/>
    <property type="match status" value="1"/>
</dbReference>
<dbReference type="InterPro" id="IPR002509">
    <property type="entry name" value="NODB_dom"/>
</dbReference>
<dbReference type="Pfam" id="PF01522">
    <property type="entry name" value="Polysacc_deac_1"/>
    <property type="match status" value="1"/>
</dbReference>
<proteinExistence type="inferred from homology"/>
<dbReference type="GO" id="GO:0016810">
    <property type="term" value="F:hydrolase activity, acting on carbon-nitrogen (but not peptide) bonds"/>
    <property type="evidence" value="ECO:0007669"/>
    <property type="project" value="InterPro"/>
</dbReference>
<dbReference type="InterPro" id="IPR011330">
    <property type="entry name" value="Glyco_hydro/deAcase_b/a-brl"/>
</dbReference>
<evidence type="ECO:0000256" key="2">
    <source>
        <dbReference type="ARBA" id="ARBA00010973"/>
    </source>
</evidence>
<dbReference type="SUPFAM" id="SSF88713">
    <property type="entry name" value="Glycoside hydrolase/deacetylase"/>
    <property type="match status" value="1"/>
</dbReference>
<evidence type="ECO:0000313" key="9">
    <source>
        <dbReference type="Proteomes" id="UP000565576"/>
    </source>
</evidence>
<feature type="domain" description="NodB homology" evidence="7">
    <location>
        <begin position="1"/>
        <end position="233"/>
    </location>
</feature>
<reference evidence="8 9" key="1">
    <citation type="submission" date="2020-08" db="EMBL/GenBank/DDBJ databases">
        <title>Genomic Encyclopedia of Type Strains, Phase IV (KMG-V): Genome sequencing to study the core and pangenomes of soil and plant-associated prokaryotes.</title>
        <authorList>
            <person name="Whitman W."/>
        </authorList>
    </citation>
    <scope>NUCLEOTIDE SEQUENCE [LARGE SCALE GENOMIC DNA]</scope>
    <source>
        <strain evidence="8 9">SEMIA 4060</strain>
    </source>
</reference>
<evidence type="ECO:0000256" key="4">
    <source>
        <dbReference type="ARBA" id="ARBA00022723"/>
    </source>
</evidence>
<keyword evidence="4" id="KW-0479">Metal-binding</keyword>
<evidence type="ECO:0000259" key="7">
    <source>
        <dbReference type="PROSITE" id="PS51677"/>
    </source>
</evidence>
<dbReference type="EMBL" id="JACHBG010000006">
    <property type="protein sequence ID" value="MBB6485901.1"/>
    <property type="molecule type" value="Genomic_DNA"/>
</dbReference>
<protein>
    <recommendedName>
        <fullName evidence="3">Chitooligosaccharide deacetylase</fullName>
    </recommendedName>
    <alternativeName>
        <fullName evidence="6">Nodulation protein B</fullName>
    </alternativeName>
</protein>
<organism evidence="8 9">
    <name type="scientific">Rhizobium lusitanum</name>
    <dbReference type="NCBI Taxonomy" id="293958"/>
    <lineage>
        <taxon>Bacteria</taxon>
        <taxon>Pseudomonadati</taxon>
        <taxon>Pseudomonadota</taxon>
        <taxon>Alphaproteobacteria</taxon>
        <taxon>Hyphomicrobiales</taxon>
        <taxon>Rhizobiaceae</taxon>
        <taxon>Rhizobium/Agrobacterium group</taxon>
        <taxon>Rhizobium</taxon>
    </lineage>
</organism>
<comment type="caution">
    <text evidence="8">The sequence shown here is derived from an EMBL/GenBank/DDBJ whole genome shotgun (WGS) entry which is preliminary data.</text>
</comment>
<keyword evidence="5" id="KW-0378">Hydrolase</keyword>
<dbReference type="GO" id="GO:0016020">
    <property type="term" value="C:membrane"/>
    <property type="evidence" value="ECO:0007669"/>
    <property type="project" value="TreeGrafter"/>
</dbReference>
<evidence type="ECO:0000313" key="8">
    <source>
        <dbReference type="EMBL" id="MBB6485901.1"/>
    </source>
</evidence>
<dbReference type="GO" id="GO:0005975">
    <property type="term" value="P:carbohydrate metabolic process"/>
    <property type="evidence" value="ECO:0007669"/>
    <property type="project" value="InterPro"/>
</dbReference>
<comment type="function">
    <text evidence="1">Is involved in generating a small heat-stable compound (Nod), an acylated oligomer of N-acetylglucosamine, that stimulates mitosis in various plant protoplasts.</text>
</comment>
<dbReference type="PROSITE" id="PS51677">
    <property type="entry name" value="NODB"/>
    <property type="match status" value="1"/>
</dbReference>